<dbReference type="InterPro" id="IPR057247">
    <property type="entry name" value="CARBOXYPEPT_ZN_2"/>
</dbReference>
<dbReference type="InterPro" id="IPR000834">
    <property type="entry name" value="Peptidase_M14"/>
</dbReference>
<organism evidence="7 8">
    <name type="scientific">Euplotes crassus</name>
    <dbReference type="NCBI Taxonomy" id="5936"/>
    <lineage>
        <taxon>Eukaryota</taxon>
        <taxon>Sar</taxon>
        <taxon>Alveolata</taxon>
        <taxon>Ciliophora</taxon>
        <taxon>Intramacronucleata</taxon>
        <taxon>Spirotrichea</taxon>
        <taxon>Hypotrichia</taxon>
        <taxon>Euplotida</taxon>
        <taxon>Euplotidae</taxon>
        <taxon>Moneuplotes</taxon>
    </lineage>
</organism>
<dbReference type="AlphaFoldDB" id="A0AAD1UCW2"/>
<accession>A0AAD1UCW2</accession>
<dbReference type="PANTHER" id="PTHR11705:SF138">
    <property type="entry name" value="PEPTIDASE M14 CARBOXYPEPTIDASE A DOMAIN-CONTAINING PROTEIN"/>
    <property type="match status" value="1"/>
</dbReference>
<keyword evidence="8" id="KW-1185">Reference proteome</keyword>
<gene>
    <name evidence="7" type="ORF">ECRASSUSDP1_LOCUS8122</name>
</gene>
<comment type="caution">
    <text evidence="5">Lacks conserved residue(s) required for the propagation of feature annotation.</text>
</comment>
<dbReference type="EMBL" id="CAMPGE010007932">
    <property type="protein sequence ID" value="CAI2366848.1"/>
    <property type="molecule type" value="Genomic_DNA"/>
</dbReference>
<dbReference type="Gene3D" id="3.40.630.10">
    <property type="entry name" value="Zn peptidases"/>
    <property type="match status" value="1"/>
</dbReference>
<evidence type="ECO:0000313" key="8">
    <source>
        <dbReference type="Proteomes" id="UP001295684"/>
    </source>
</evidence>
<dbReference type="SMART" id="SM00631">
    <property type="entry name" value="Zn_pept"/>
    <property type="match status" value="1"/>
</dbReference>
<dbReference type="Proteomes" id="UP001295684">
    <property type="component" value="Unassembled WGS sequence"/>
</dbReference>
<dbReference type="PANTHER" id="PTHR11705">
    <property type="entry name" value="PROTEASE FAMILY M14 CARBOXYPEPTIDASE A,B"/>
    <property type="match status" value="1"/>
</dbReference>
<comment type="caution">
    <text evidence="7">The sequence shown here is derived from an EMBL/GenBank/DDBJ whole genome shotgun (WGS) entry which is preliminary data.</text>
</comment>
<name>A0AAD1UCW2_EUPCR</name>
<dbReference type="SUPFAM" id="SSF53187">
    <property type="entry name" value="Zn-dependent exopeptidases"/>
    <property type="match status" value="1"/>
</dbReference>
<dbReference type="Pfam" id="PF00246">
    <property type="entry name" value="Peptidase_M14"/>
    <property type="match status" value="1"/>
</dbReference>
<evidence type="ECO:0000256" key="3">
    <source>
        <dbReference type="ARBA" id="ARBA00022723"/>
    </source>
</evidence>
<proteinExistence type="inferred from homology"/>
<evidence type="ECO:0000256" key="1">
    <source>
        <dbReference type="ARBA" id="ARBA00001947"/>
    </source>
</evidence>
<dbReference type="PROSITE" id="PS00133">
    <property type="entry name" value="CARBOXYPEPT_ZN_2"/>
    <property type="match status" value="1"/>
</dbReference>
<sequence length="493" mass="56262">MVVCEGDYKYLNYTQINQKISELAKEYPDLIKAESIHQKYNLPHQGGDCGHSKCVITYVSISDYKIPPGNKVQVYLSGNLHGDEQLGPNVLVYLAEYLAKTYNDGDISHFNNLREREIIMTPMTNAQGYYWNHRHEETDKGQRIDVNRDFPYNRDDDNCYQSVAARAVFKIFQNNDIYGALTYHGGTEVISYPWGSFNHIERKNGRQVGTESPDDSMFAKIAEVLQTQSSVPNWNNLRIGTMTETVYACHGAMEDWAYGASFDTSPNGKHENCSPTSYLPFNKTEYFTNHTHIKPAIYLVEASNNKHPITSRFGTPSNLKCKDCHPDGHINRHIKLCLSFIDMMMPYPIIETVSQLSLSHARVEFKINGCLSLQKVEFLVQNSTGHYTTFTKLPTIPGYCNHASHPQTTFTHDVPLRSDRNNKTSFKIKFLADQDFLVQTSPEPRLPPQTSVVQSRDPNSVLYKLTIRSYILVREGEKLAVLDELSPEIRDDY</sequence>
<evidence type="ECO:0000256" key="4">
    <source>
        <dbReference type="ARBA" id="ARBA00022833"/>
    </source>
</evidence>
<dbReference type="GO" id="GO:0005615">
    <property type="term" value="C:extracellular space"/>
    <property type="evidence" value="ECO:0007669"/>
    <property type="project" value="TreeGrafter"/>
</dbReference>
<keyword evidence="4" id="KW-0862">Zinc</keyword>
<dbReference type="GO" id="GO:0004181">
    <property type="term" value="F:metallocarboxypeptidase activity"/>
    <property type="evidence" value="ECO:0007669"/>
    <property type="project" value="InterPro"/>
</dbReference>
<feature type="domain" description="Peptidase M14" evidence="6">
    <location>
        <begin position="9"/>
        <end position="302"/>
    </location>
</feature>
<evidence type="ECO:0000256" key="5">
    <source>
        <dbReference type="PROSITE-ProRule" id="PRU01379"/>
    </source>
</evidence>
<dbReference type="GO" id="GO:0008270">
    <property type="term" value="F:zinc ion binding"/>
    <property type="evidence" value="ECO:0007669"/>
    <property type="project" value="InterPro"/>
</dbReference>
<dbReference type="GO" id="GO:0006508">
    <property type="term" value="P:proteolysis"/>
    <property type="evidence" value="ECO:0007669"/>
    <property type="project" value="InterPro"/>
</dbReference>
<protein>
    <recommendedName>
        <fullName evidence="6">Peptidase M14 domain-containing protein</fullName>
    </recommendedName>
</protein>
<dbReference type="PROSITE" id="PS52035">
    <property type="entry name" value="PEPTIDASE_M14"/>
    <property type="match status" value="1"/>
</dbReference>
<evidence type="ECO:0000259" key="6">
    <source>
        <dbReference type="PROSITE" id="PS52035"/>
    </source>
</evidence>
<comment type="similarity">
    <text evidence="2 5">Belongs to the peptidase M14 family.</text>
</comment>
<evidence type="ECO:0000313" key="7">
    <source>
        <dbReference type="EMBL" id="CAI2366848.1"/>
    </source>
</evidence>
<reference evidence="7" key="1">
    <citation type="submission" date="2023-07" db="EMBL/GenBank/DDBJ databases">
        <authorList>
            <consortium name="AG Swart"/>
            <person name="Singh M."/>
            <person name="Singh A."/>
            <person name="Seah K."/>
            <person name="Emmerich C."/>
        </authorList>
    </citation>
    <scope>NUCLEOTIDE SEQUENCE</scope>
    <source>
        <strain evidence="7">DP1</strain>
    </source>
</reference>
<comment type="cofactor">
    <cofactor evidence="1">
        <name>Zn(2+)</name>
        <dbReference type="ChEBI" id="CHEBI:29105"/>
    </cofactor>
</comment>
<evidence type="ECO:0000256" key="2">
    <source>
        <dbReference type="ARBA" id="ARBA00005988"/>
    </source>
</evidence>
<keyword evidence="3" id="KW-0479">Metal-binding</keyword>